<keyword evidence="3" id="KW-1185">Reference proteome</keyword>
<evidence type="ECO:0000313" key="2">
    <source>
        <dbReference type="EMBL" id="KAL2829103.1"/>
    </source>
</evidence>
<dbReference type="EMBL" id="JBFXLU010000343">
    <property type="protein sequence ID" value="KAL2829103.1"/>
    <property type="molecule type" value="Genomic_DNA"/>
</dbReference>
<dbReference type="Proteomes" id="UP001610446">
    <property type="component" value="Unassembled WGS sequence"/>
</dbReference>
<proteinExistence type="predicted"/>
<evidence type="ECO:0000256" key="1">
    <source>
        <dbReference type="SAM" id="SignalP"/>
    </source>
</evidence>
<protein>
    <recommendedName>
        <fullName evidence="4">Secreted protein</fullName>
    </recommendedName>
</protein>
<evidence type="ECO:0000313" key="3">
    <source>
        <dbReference type="Proteomes" id="UP001610446"/>
    </source>
</evidence>
<gene>
    <name evidence="2" type="ORF">BJY01DRAFT_126643</name>
</gene>
<feature type="signal peptide" evidence="1">
    <location>
        <begin position="1"/>
        <end position="16"/>
    </location>
</feature>
<accession>A0ABR4IMW1</accession>
<reference evidence="2 3" key="1">
    <citation type="submission" date="2024-07" db="EMBL/GenBank/DDBJ databases">
        <title>Section-level genome sequencing and comparative genomics of Aspergillus sections Usti and Cavernicolus.</title>
        <authorList>
            <consortium name="Lawrence Berkeley National Laboratory"/>
            <person name="Nybo J.L."/>
            <person name="Vesth T.C."/>
            <person name="Theobald S."/>
            <person name="Frisvad J.C."/>
            <person name="Larsen T.O."/>
            <person name="Kjaerboelling I."/>
            <person name="Rothschild-Mancinelli K."/>
            <person name="Lyhne E.K."/>
            <person name="Kogle M.E."/>
            <person name="Barry K."/>
            <person name="Clum A."/>
            <person name="Na H."/>
            <person name="Ledsgaard L."/>
            <person name="Lin J."/>
            <person name="Lipzen A."/>
            <person name="Kuo A."/>
            <person name="Riley R."/>
            <person name="Mondo S."/>
            <person name="Labutti K."/>
            <person name="Haridas S."/>
            <person name="Pangalinan J."/>
            <person name="Salamov A.A."/>
            <person name="Simmons B.A."/>
            <person name="Magnuson J.K."/>
            <person name="Chen J."/>
            <person name="Drula E."/>
            <person name="Henrissat B."/>
            <person name="Wiebenga A."/>
            <person name="Lubbers R.J."/>
            <person name="Gomes A.C."/>
            <person name="Makela M.R."/>
            <person name="Stajich J."/>
            <person name="Grigoriev I.V."/>
            <person name="Mortensen U.H."/>
            <person name="De Vries R.P."/>
            <person name="Baker S.E."/>
            <person name="Andersen M.R."/>
        </authorList>
    </citation>
    <scope>NUCLEOTIDE SEQUENCE [LARGE SCALE GENOMIC DNA]</scope>
    <source>
        <strain evidence="2 3">CBS 123904</strain>
    </source>
</reference>
<keyword evidence="1" id="KW-0732">Signal</keyword>
<name>A0ABR4IMW1_9EURO</name>
<sequence>MHSIFVFLAPYSAGFSWPVLSSSMVSPTSKVDLSSTSVMDRVRYTYGVSARATIRTRMIQSVLTTSLNPSASARKLNLCAPTLSGESLVESVFLRVSSKSQTQPLLRHNKLSDT</sequence>
<comment type="caution">
    <text evidence="2">The sequence shown here is derived from an EMBL/GenBank/DDBJ whole genome shotgun (WGS) entry which is preliminary data.</text>
</comment>
<evidence type="ECO:0008006" key="4">
    <source>
        <dbReference type="Google" id="ProtNLM"/>
    </source>
</evidence>
<feature type="chain" id="PRO_5046855748" description="Secreted protein" evidence="1">
    <location>
        <begin position="17"/>
        <end position="114"/>
    </location>
</feature>
<organism evidence="2 3">
    <name type="scientific">Aspergillus pseudoustus</name>
    <dbReference type="NCBI Taxonomy" id="1810923"/>
    <lineage>
        <taxon>Eukaryota</taxon>
        <taxon>Fungi</taxon>
        <taxon>Dikarya</taxon>
        <taxon>Ascomycota</taxon>
        <taxon>Pezizomycotina</taxon>
        <taxon>Eurotiomycetes</taxon>
        <taxon>Eurotiomycetidae</taxon>
        <taxon>Eurotiales</taxon>
        <taxon>Aspergillaceae</taxon>
        <taxon>Aspergillus</taxon>
        <taxon>Aspergillus subgen. Nidulantes</taxon>
    </lineage>
</organism>